<dbReference type="OrthoDB" id="18595at2759"/>
<feature type="region of interest" description="Disordered" evidence="5">
    <location>
        <begin position="220"/>
        <end position="248"/>
    </location>
</feature>
<dbReference type="RefSeq" id="XP_040671123.1">
    <property type="nucleotide sequence ID" value="XM_040813152.1"/>
</dbReference>
<dbReference type="AlphaFoldDB" id="A0A1L9PV16"/>
<proteinExistence type="inferred from homology"/>
<protein>
    <recommendedName>
        <fullName evidence="4">Small ribosomal subunit protein mS41</fullName>
    </recommendedName>
</protein>
<feature type="domain" description="Small ribosomal subunit protein mS41 SAM" evidence="6">
    <location>
        <begin position="46"/>
        <end position="102"/>
    </location>
</feature>
<evidence type="ECO:0000256" key="5">
    <source>
        <dbReference type="SAM" id="MobiDB-lite"/>
    </source>
</evidence>
<evidence type="ECO:0000256" key="4">
    <source>
        <dbReference type="ARBA" id="ARBA00035129"/>
    </source>
</evidence>
<comment type="subcellular location">
    <subcellularLocation>
        <location evidence="1">Mitochondrion</location>
    </subcellularLocation>
</comment>
<name>A0A1L9PV16_ASPVE</name>
<comment type="similarity">
    <text evidence="2">Belongs to the mitochondrion-specific ribosomal protein mS41 family.</text>
</comment>
<keyword evidence="3" id="KW-0496">Mitochondrion</keyword>
<evidence type="ECO:0000313" key="8">
    <source>
        <dbReference type="Proteomes" id="UP000184073"/>
    </source>
</evidence>
<dbReference type="GeneID" id="63728663"/>
<organism evidence="7 8">
    <name type="scientific">Aspergillus versicolor CBS 583.65</name>
    <dbReference type="NCBI Taxonomy" id="1036611"/>
    <lineage>
        <taxon>Eukaryota</taxon>
        <taxon>Fungi</taxon>
        <taxon>Dikarya</taxon>
        <taxon>Ascomycota</taxon>
        <taxon>Pezizomycotina</taxon>
        <taxon>Eurotiomycetes</taxon>
        <taxon>Eurotiomycetidae</taxon>
        <taxon>Eurotiales</taxon>
        <taxon>Aspergillaceae</taxon>
        <taxon>Aspergillus</taxon>
        <taxon>Aspergillus subgen. Nidulantes</taxon>
    </lineage>
</organism>
<keyword evidence="8" id="KW-1185">Reference proteome</keyword>
<accession>A0A1L9PV16</accession>
<dbReference type="PANTHER" id="PTHR28235">
    <property type="entry name" value="PROTEIN FYV4, MITOCHONDRIAL"/>
    <property type="match status" value="1"/>
</dbReference>
<dbReference type="SMART" id="SM01238">
    <property type="entry name" value="IGR"/>
    <property type="match status" value="1"/>
</dbReference>
<dbReference type="Proteomes" id="UP000184073">
    <property type="component" value="Unassembled WGS sequence"/>
</dbReference>
<evidence type="ECO:0000256" key="3">
    <source>
        <dbReference type="ARBA" id="ARBA00023128"/>
    </source>
</evidence>
<dbReference type="PANTHER" id="PTHR28235:SF1">
    <property type="entry name" value="SMALL RIBOSOMAL SUBUNIT PROTEIN MS41"/>
    <property type="match status" value="1"/>
</dbReference>
<evidence type="ECO:0000256" key="1">
    <source>
        <dbReference type="ARBA" id="ARBA00004173"/>
    </source>
</evidence>
<dbReference type="InterPro" id="IPR019083">
    <property type="entry name" value="SAM_Ribosomal_mS41"/>
</dbReference>
<dbReference type="InterPro" id="IPR039603">
    <property type="entry name" value="Ribosomal_mS41"/>
</dbReference>
<dbReference type="GO" id="GO:0005739">
    <property type="term" value="C:mitochondrion"/>
    <property type="evidence" value="ECO:0007669"/>
    <property type="project" value="UniProtKB-SubCell"/>
</dbReference>
<dbReference type="EMBL" id="KV878133">
    <property type="protein sequence ID" value="OJJ05361.1"/>
    <property type="molecule type" value="Genomic_DNA"/>
</dbReference>
<evidence type="ECO:0000256" key="2">
    <source>
        <dbReference type="ARBA" id="ARBA00010492"/>
    </source>
</evidence>
<evidence type="ECO:0000313" key="7">
    <source>
        <dbReference type="EMBL" id="OJJ05361.1"/>
    </source>
</evidence>
<sequence length="248" mass="27695">MAMRNPFSITRTVKSFQLTQQSFRSIHKKATPTSTVPSPTPFVPDVQTFLTLIGRDMLKHVSKLPSWEKLFTLSSSELRDAGIEPARQRRYLLRKRENFRNGIYGPGGDLEHVVDGAAQLRVTEVPSGPSTRISKTGNDPVANSLDYSATLSPGMKRVIVNLPPDATEYKHDLSRPSKKFAHMKFHRGLLIKGPFLQPIKGANGSAALIKVQEGMWEDKLGHKVDGGERRRAEVRAKKRAEERRKGSA</sequence>
<reference evidence="8" key="1">
    <citation type="journal article" date="2017" name="Genome Biol.">
        <title>Comparative genomics reveals high biological diversity and specific adaptations in the industrially and medically important fungal genus Aspergillus.</title>
        <authorList>
            <person name="de Vries R.P."/>
            <person name="Riley R."/>
            <person name="Wiebenga A."/>
            <person name="Aguilar-Osorio G."/>
            <person name="Amillis S."/>
            <person name="Uchima C.A."/>
            <person name="Anderluh G."/>
            <person name="Asadollahi M."/>
            <person name="Askin M."/>
            <person name="Barry K."/>
            <person name="Battaglia E."/>
            <person name="Bayram O."/>
            <person name="Benocci T."/>
            <person name="Braus-Stromeyer S.A."/>
            <person name="Caldana C."/>
            <person name="Canovas D."/>
            <person name="Cerqueira G.C."/>
            <person name="Chen F."/>
            <person name="Chen W."/>
            <person name="Choi C."/>
            <person name="Clum A."/>
            <person name="Dos Santos R.A."/>
            <person name="Damasio A.R."/>
            <person name="Diallinas G."/>
            <person name="Emri T."/>
            <person name="Fekete E."/>
            <person name="Flipphi M."/>
            <person name="Freyberg S."/>
            <person name="Gallo A."/>
            <person name="Gournas C."/>
            <person name="Habgood R."/>
            <person name="Hainaut M."/>
            <person name="Harispe M.L."/>
            <person name="Henrissat B."/>
            <person name="Hilden K.S."/>
            <person name="Hope R."/>
            <person name="Hossain A."/>
            <person name="Karabika E."/>
            <person name="Karaffa L."/>
            <person name="Karanyi Z."/>
            <person name="Krasevec N."/>
            <person name="Kuo A."/>
            <person name="Kusch H."/>
            <person name="LaButti K."/>
            <person name="Lagendijk E.L."/>
            <person name="Lapidus A."/>
            <person name="Levasseur A."/>
            <person name="Lindquist E."/>
            <person name="Lipzen A."/>
            <person name="Logrieco A.F."/>
            <person name="MacCabe A."/>
            <person name="Maekelae M.R."/>
            <person name="Malavazi I."/>
            <person name="Melin P."/>
            <person name="Meyer V."/>
            <person name="Mielnichuk N."/>
            <person name="Miskei M."/>
            <person name="Molnar A.P."/>
            <person name="Mule G."/>
            <person name="Ngan C.Y."/>
            <person name="Orejas M."/>
            <person name="Orosz E."/>
            <person name="Ouedraogo J.P."/>
            <person name="Overkamp K.M."/>
            <person name="Park H.-S."/>
            <person name="Perrone G."/>
            <person name="Piumi F."/>
            <person name="Punt P.J."/>
            <person name="Ram A.F."/>
            <person name="Ramon A."/>
            <person name="Rauscher S."/>
            <person name="Record E."/>
            <person name="Riano-Pachon D.M."/>
            <person name="Robert V."/>
            <person name="Roehrig J."/>
            <person name="Ruller R."/>
            <person name="Salamov A."/>
            <person name="Salih N.S."/>
            <person name="Samson R.A."/>
            <person name="Sandor E."/>
            <person name="Sanguinetti M."/>
            <person name="Schuetze T."/>
            <person name="Sepcic K."/>
            <person name="Shelest E."/>
            <person name="Sherlock G."/>
            <person name="Sophianopoulou V."/>
            <person name="Squina F.M."/>
            <person name="Sun H."/>
            <person name="Susca A."/>
            <person name="Todd R.B."/>
            <person name="Tsang A."/>
            <person name="Unkles S.E."/>
            <person name="van de Wiele N."/>
            <person name="van Rossen-Uffink D."/>
            <person name="Oliveira J.V."/>
            <person name="Vesth T.C."/>
            <person name="Visser J."/>
            <person name="Yu J.-H."/>
            <person name="Zhou M."/>
            <person name="Andersen M.R."/>
            <person name="Archer D.B."/>
            <person name="Baker S.E."/>
            <person name="Benoit I."/>
            <person name="Brakhage A.A."/>
            <person name="Braus G.H."/>
            <person name="Fischer R."/>
            <person name="Frisvad J.C."/>
            <person name="Goldman G.H."/>
            <person name="Houbraken J."/>
            <person name="Oakley B."/>
            <person name="Pocsi I."/>
            <person name="Scazzocchio C."/>
            <person name="Seiboth B."/>
            <person name="vanKuyk P.A."/>
            <person name="Wortman J."/>
            <person name="Dyer P.S."/>
            <person name="Grigoriev I.V."/>
        </authorList>
    </citation>
    <scope>NUCLEOTIDE SEQUENCE [LARGE SCALE GENOMIC DNA]</scope>
    <source>
        <strain evidence="8">CBS 583.65</strain>
    </source>
</reference>
<gene>
    <name evidence="7" type="ORF">ASPVEDRAFT_44842</name>
</gene>
<dbReference type="VEuPathDB" id="FungiDB:ASPVEDRAFT_44842"/>
<evidence type="ECO:0000259" key="6">
    <source>
        <dbReference type="SMART" id="SM01238"/>
    </source>
</evidence>
<dbReference type="Pfam" id="PF09597">
    <property type="entry name" value="SAM_Ribosomal_mS41"/>
    <property type="match status" value="1"/>
</dbReference>